<protein>
    <submittedName>
        <fullName evidence="2">Type VII secretion-associated protein (TIGR03931 family)</fullName>
    </submittedName>
</protein>
<reference evidence="2 3" key="1">
    <citation type="submission" date="2021-03" db="EMBL/GenBank/DDBJ databases">
        <title>Sequencing the genomes of 1000 actinobacteria strains.</title>
        <authorList>
            <person name="Klenk H.-P."/>
        </authorList>
    </citation>
    <scope>NUCLEOTIDE SEQUENCE [LARGE SCALE GENOMIC DNA]</scope>
    <source>
        <strain evidence="2 3">DSM 45256</strain>
    </source>
</reference>
<proteinExistence type="predicted"/>
<evidence type="ECO:0000313" key="2">
    <source>
        <dbReference type="EMBL" id="MBP2365827.1"/>
    </source>
</evidence>
<evidence type="ECO:0000256" key="1">
    <source>
        <dbReference type="SAM" id="MobiDB-lite"/>
    </source>
</evidence>
<dbReference type="InterPro" id="IPR023840">
    <property type="entry name" value="T7SS_Rv3446c"/>
</dbReference>
<sequence length="447" mass="43944">MTGYGVAVHARPYGVLLAAADGDGVRLLAAAPAGTAPADAVGGFFGDGPPAVVVRVGATPDGPFPGEPRVVAVPVAVAVLAVGPQPLPGPVLVVDVGGGAVAAAVVEDGAVLPVAVPAPWVPEGGVDEAAPPGDRVGESTAGHPVTVALAAVARRAGAVEIVLAGEPVADDPGWGTAVAGLAPCPVRLAGPLVDDDPAAVSGAGPDTAAVLGAALLGAGLLAPEDGGGTSPTHRTTTGTVDAARAGDAARADPAEAVTAAPWGDRDGRGGEIDGPDRMRRLLPAVALLGAVLVVAGSAAGGGAPTAGADVVVQYGYAAALPAGWEHTGGDPARRRTLLTPADRPDGTDLIVVERSPLPYDAGREPERVHRELAALLDGRDGVTPPGPRVVAGRPVLGYTQHPGDGSVLDWHVLLESDDQLVVGCRRPRGAPALPACAEVVGSLRRVP</sequence>
<feature type="region of interest" description="Disordered" evidence="1">
    <location>
        <begin position="244"/>
        <end position="275"/>
    </location>
</feature>
<dbReference type="RefSeq" id="WP_210025676.1">
    <property type="nucleotide sequence ID" value="NZ_JAGINU010000001.1"/>
</dbReference>
<comment type="caution">
    <text evidence="2">The sequence shown here is derived from an EMBL/GenBank/DDBJ whole genome shotgun (WGS) entry which is preliminary data.</text>
</comment>
<name>A0ABS4VPH0_9PSEU</name>
<dbReference type="EMBL" id="JAGINU010000001">
    <property type="protein sequence ID" value="MBP2365827.1"/>
    <property type="molecule type" value="Genomic_DNA"/>
</dbReference>
<accession>A0ABS4VPH0</accession>
<dbReference type="NCBIfam" id="TIGR03931">
    <property type="entry name" value="T7SS_Rv3446c"/>
    <property type="match status" value="1"/>
</dbReference>
<evidence type="ECO:0000313" key="3">
    <source>
        <dbReference type="Proteomes" id="UP001519295"/>
    </source>
</evidence>
<keyword evidence="3" id="KW-1185">Reference proteome</keyword>
<organism evidence="2 3">
    <name type="scientific">Pseudonocardia parietis</name>
    <dbReference type="NCBI Taxonomy" id="570936"/>
    <lineage>
        <taxon>Bacteria</taxon>
        <taxon>Bacillati</taxon>
        <taxon>Actinomycetota</taxon>
        <taxon>Actinomycetes</taxon>
        <taxon>Pseudonocardiales</taxon>
        <taxon>Pseudonocardiaceae</taxon>
        <taxon>Pseudonocardia</taxon>
    </lineage>
</organism>
<feature type="compositionally biased region" description="Basic and acidic residues" evidence="1">
    <location>
        <begin position="263"/>
        <end position="275"/>
    </location>
</feature>
<gene>
    <name evidence="2" type="ORF">JOF36_001523</name>
</gene>
<dbReference type="Proteomes" id="UP001519295">
    <property type="component" value="Unassembled WGS sequence"/>
</dbReference>